<dbReference type="InterPro" id="IPR043129">
    <property type="entry name" value="ATPase_NBD"/>
</dbReference>
<gene>
    <name evidence="1" type="ORF">DPMN_059051</name>
</gene>
<evidence type="ECO:0000313" key="2">
    <source>
        <dbReference type="Proteomes" id="UP000828390"/>
    </source>
</evidence>
<keyword evidence="2" id="KW-1185">Reference proteome</keyword>
<dbReference type="PANTHER" id="PTHR14187:SF5">
    <property type="entry name" value="HEAT SHOCK 70 KDA PROTEIN 12A"/>
    <property type="match status" value="1"/>
</dbReference>
<dbReference type="AlphaFoldDB" id="A0A9D4HEH6"/>
<sequence length="181" mass="21007">MSKRLVVAAIDFGTTYSGYAYSFLDEFKRDPLKIYANSDWSDGITMVTTKAPTVVLFDKRGTFHAFGYEAETKYNELAGKEDHDGWKYFRRFKMELYEKKIRKNTKIKDAQDNAMAAIDVFASAIGFLKDHLLSRLRQRDTGFRDTDIDWVLTVPAIWDDSAKQFMTMAARQEFHCPLIRI</sequence>
<proteinExistence type="predicted"/>
<evidence type="ECO:0000313" key="1">
    <source>
        <dbReference type="EMBL" id="KAH3716330.1"/>
    </source>
</evidence>
<reference evidence="1" key="2">
    <citation type="submission" date="2020-11" db="EMBL/GenBank/DDBJ databases">
        <authorList>
            <person name="McCartney M.A."/>
            <person name="Auch B."/>
            <person name="Kono T."/>
            <person name="Mallez S."/>
            <person name="Becker A."/>
            <person name="Gohl D.M."/>
            <person name="Silverstein K.A.T."/>
            <person name="Koren S."/>
            <person name="Bechman K.B."/>
            <person name="Herman A."/>
            <person name="Abrahante J.E."/>
            <person name="Garbe J."/>
        </authorList>
    </citation>
    <scope>NUCLEOTIDE SEQUENCE</scope>
    <source>
        <strain evidence="1">Duluth1</strain>
        <tissue evidence="1">Whole animal</tissue>
    </source>
</reference>
<dbReference type="OrthoDB" id="2963168at2759"/>
<reference evidence="1" key="1">
    <citation type="journal article" date="2019" name="bioRxiv">
        <title>The Genome of the Zebra Mussel, Dreissena polymorpha: A Resource for Invasive Species Research.</title>
        <authorList>
            <person name="McCartney M.A."/>
            <person name="Auch B."/>
            <person name="Kono T."/>
            <person name="Mallez S."/>
            <person name="Zhang Y."/>
            <person name="Obille A."/>
            <person name="Becker A."/>
            <person name="Abrahante J.E."/>
            <person name="Garbe J."/>
            <person name="Badalamenti J.P."/>
            <person name="Herman A."/>
            <person name="Mangelson H."/>
            <person name="Liachko I."/>
            <person name="Sullivan S."/>
            <person name="Sone E.D."/>
            <person name="Koren S."/>
            <person name="Silverstein K.A.T."/>
            <person name="Beckman K.B."/>
            <person name="Gohl D.M."/>
        </authorList>
    </citation>
    <scope>NUCLEOTIDE SEQUENCE</scope>
    <source>
        <strain evidence="1">Duluth1</strain>
        <tissue evidence="1">Whole animal</tissue>
    </source>
</reference>
<evidence type="ECO:0008006" key="3">
    <source>
        <dbReference type="Google" id="ProtNLM"/>
    </source>
</evidence>
<dbReference type="SUPFAM" id="SSF53067">
    <property type="entry name" value="Actin-like ATPase domain"/>
    <property type="match status" value="1"/>
</dbReference>
<dbReference type="Gene3D" id="3.30.420.40">
    <property type="match status" value="1"/>
</dbReference>
<dbReference type="Proteomes" id="UP000828390">
    <property type="component" value="Unassembled WGS sequence"/>
</dbReference>
<dbReference type="PANTHER" id="PTHR14187">
    <property type="entry name" value="ALPHA KINASE/ELONGATION FACTOR 2 KINASE"/>
    <property type="match status" value="1"/>
</dbReference>
<comment type="caution">
    <text evidence="1">The sequence shown here is derived from an EMBL/GenBank/DDBJ whole genome shotgun (WGS) entry which is preliminary data.</text>
</comment>
<name>A0A9D4HEH6_DREPO</name>
<dbReference type="EMBL" id="JAIWYP010000013">
    <property type="protein sequence ID" value="KAH3716330.1"/>
    <property type="molecule type" value="Genomic_DNA"/>
</dbReference>
<organism evidence="1 2">
    <name type="scientific">Dreissena polymorpha</name>
    <name type="common">Zebra mussel</name>
    <name type="synonym">Mytilus polymorpha</name>
    <dbReference type="NCBI Taxonomy" id="45954"/>
    <lineage>
        <taxon>Eukaryota</taxon>
        <taxon>Metazoa</taxon>
        <taxon>Spiralia</taxon>
        <taxon>Lophotrochozoa</taxon>
        <taxon>Mollusca</taxon>
        <taxon>Bivalvia</taxon>
        <taxon>Autobranchia</taxon>
        <taxon>Heteroconchia</taxon>
        <taxon>Euheterodonta</taxon>
        <taxon>Imparidentia</taxon>
        <taxon>Neoheterodontei</taxon>
        <taxon>Myida</taxon>
        <taxon>Dreissenoidea</taxon>
        <taxon>Dreissenidae</taxon>
        <taxon>Dreissena</taxon>
    </lineage>
</organism>
<accession>A0A9D4HEH6</accession>
<protein>
    <recommendedName>
        <fullName evidence="3">Heat shock 70 kDa protein 12B</fullName>
    </recommendedName>
</protein>